<dbReference type="eggNOG" id="COG0846">
    <property type="taxonomic scope" value="Bacteria"/>
</dbReference>
<dbReference type="AlphaFoldDB" id="C7MA66"/>
<gene>
    <name evidence="7" type="ordered locus">Bfae_29750</name>
</gene>
<dbReference type="InterPro" id="IPR050134">
    <property type="entry name" value="NAD-dep_sirtuin_deacylases"/>
</dbReference>
<reference evidence="7 8" key="1">
    <citation type="journal article" date="2009" name="Stand. Genomic Sci.">
        <title>Complete genome sequence of Brachybacterium faecium type strain (Schefferle 6-10).</title>
        <authorList>
            <person name="Lapidus A."/>
            <person name="Pukall R."/>
            <person name="Labuttii K."/>
            <person name="Copeland A."/>
            <person name="Del Rio T.G."/>
            <person name="Nolan M."/>
            <person name="Chen F."/>
            <person name="Lucas S."/>
            <person name="Tice H."/>
            <person name="Cheng J.F."/>
            <person name="Bruce D."/>
            <person name="Goodwin L."/>
            <person name="Pitluck S."/>
            <person name="Rohde M."/>
            <person name="Goker M."/>
            <person name="Pati A."/>
            <person name="Ivanova N."/>
            <person name="Mavrommatis K."/>
            <person name="Chen A."/>
            <person name="Palaniappan K."/>
            <person name="D'haeseleer P."/>
            <person name="Chain P."/>
            <person name="Bristow J."/>
            <person name="Eisen J.A."/>
            <person name="Markowitz V."/>
            <person name="Hugenholtz P."/>
            <person name="Kyrpides N.C."/>
            <person name="Klenk H.P."/>
        </authorList>
    </citation>
    <scope>NUCLEOTIDE SEQUENCE [LARGE SCALE GENOMIC DNA]</scope>
    <source>
        <strain evidence="8">ATCC 43885 / DSM 4810 / JCM 11609 / LMG 19847 / NBRC 14762 / NCIMB 9860 / 6-10</strain>
    </source>
</reference>
<dbReference type="EMBL" id="CP001643">
    <property type="protein sequence ID" value="ACU86736.1"/>
    <property type="molecule type" value="Genomic_DNA"/>
</dbReference>
<feature type="binding site" evidence="4">
    <location>
        <position position="187"/>
    </location>
    <ligand>
        <name>Zn(2+)</name>
        <dbReference type="ChEBI" id="CHEBI:29105"/>
    </ligand>
</feature>
<proteinExistence type="predicted"/>
<dbReference type="HOGENOM" id="CLU_023643_3_2_11"/>
<evidence type="ECO:0000256" key="4">
    <source>
        <dbReference type="PROSITE-ProRule" id="PRU00236"/>
    </source>
</evidence>
<dbReference type="InterPro" id="IPR026591">
    <property type="entry name" value="Sirtuin_cat_small_dom_sf"/>
</dbReference>
<dbReference type="KEGG" id="bfa:Bfae_29750"/>
<dbReference type="Pfam" id="PF02146">
    <property type="entry name" value="SIR2"/>
    <property type="match status" value="1"/>
</dbReference>
<protein>
    <recommendedName>
        <fullName evidence="1">protein acetyllysine N-acetyltransferase</fullName>
        <ecNumber evidence="1">2.3.1.286</ecNumber>
    </recommendedName>
</protein>
<keyword evidence="8" id="KW-1185">Reference proteome</keyword>
<dbReference type="Gene3D" id="3.40.50.1220">
    <property type="entry name" value="TPP-binding domain"/>
    <property type="match status" value="1"/>
</dbReference>
<feature type="binding site" evidence="4">
    <location>
        <position position="239"/>
    </location>
    <ligand>
        <name>Zn(2+)</name>
        <dbReference type="ChEBI" id="CHEBI:29105"/>
    </ligand>
</feature>
<keyword evidence="4" id="KW-0862">Zinc</keyword>
<dbReference type="PANTHER" id="PTHR11085">
    <property type="entry name" value="NAD-DEPENDENT PROTEIN DEACYLASE SIRTUIN-5, MITOCHONDRIAL-RELATED"/>
    <property type="match status" value="1"/>
</dbReference>
<dbReference type="Gene3D" id="3.30.1600.10">
    <property type="entry name" value="SIR2/SIRT2 'Small Domain"/>
    <property type="match status" value="1"/>
</dbReference>
<evidence type="ECO:0000256" key="3">
    <source>
        <dbReference type="ARBA" id="ARBA00023027"/>
    </source>
</evidence>
<feature type="active site" description="Proton acceptor" evidence="4">
    <location>
        <position position="176"/>
    </location>
</feature>
<keyword evidence="4" id="KW-0479">Metal-binding</keyword>
<feature type="binding site" evidence="4">
    <location>
        <position position="242"/>
    </location>
    <ligand>
        <name>Zn(2+)</name>
        <dbReference type="ChEBI" id="CHEBI:29105"/>
    </ligand>
</feature>
<evidence type="ECO:0000256" key="1">
    <source>
        <dbReference type="ARBA" id="ARBA00012928"/>
    </source>
</evidence>
<feature type="compositionally biased region" description="Low complexity" evidence="5">
    <location>
        <begin position="1"/>
        <end position="18"/>
    </location>
</feature>
<keyword evidence="2" id="KW-0808">Transferase</keyword>
<feature type="region of interest" description="Disordered" evidence="5">
    <location>
        <begin position="1"/>
        <end position="20"/>
    </location>
</feature>
<dbReference type="PANTHER" id="PTHR11085:SF10">
    <property type="entry name" value="NAD-DEPENDENT PROTEIN DEACYLASE SIRTUIN-5, MITOCHONDRIAL-RELATED"/>
    <property type="match status" value="1"/>
</dbReference>
<feature type="compositionally biased region" description="Low complexity" evidence="5">
    <location>
        <begin position="31"/>
        <end position="45"/>
    </location>
</feature>
<feature type="binding site" evidence="4">
    <location>
        <position position="184"/>
    </location>
    <ligand>
        <name>Zn(2+)</name>
        <dbReference type="ChEBI" id="CHEBI:29105"/>
    </ligand>
</feature>
<accession>C7MA66</accession>
<keyword evidence="3" id="KW-0520">NAD</keyword>
<organism evidence="7 8">
    <name type="scientific">Brachybacterium faecium (strain ATCC 43885 / DSM 4810 / JCM 11609 / LMG 19847 / NBRC 14762 / NCIMB 9860 / 6-10)</name>
    <dbReference type="NCBI Taxonomy" id="446465"/>
    <lineage>
        <taxon>Bacteria</taxon>
        <taxon>Bacillati</taxon>
        <taxon>Actinomycetota</taxon>
        <taxon>Actinomycetes</taxon>
        <taxon>Micrococcales</taxon>
        <taxon>Dermabacteraceae</taxon>
        <taxon>Brachybacterium</taxon>
    </lineage>
</organism>
<dbReference type="Proteomes" id="UP000001919">
    <property type="component" value="Chromosome"/>
</dbReference>
<evidence type="ECO:0000259" key="6">
    <source>
        <dbReference type="PROSITE" id="PS50305"/>
    </source>
</evidence>
<dbReference type="InterPro" id="IPR026590">
    <property type="entry name" value="Ssirtuin_cat_dom"/>
</dbReference>
<name>C7MA66_BRAFD</name>
<dbReference type="GO" id="GO:0070403">
    <property type="term" value="F:NAD+ binding"/>
    <property type="evidence" value="ECO:0007669"/>
    <property type="project" value="InterPro"/>
</dbReference>
<dbReference type="SUPFAM" id="SSF52467">
    <property type="entry name" value="DHS-like NAD/FAD-binding domain"/>
    <property type="match status" value="1"/>
</dbReference>
<evidence type="ECO:0000256" key="2">
    <source>
        <dbReference type="ARBA" id="ARBA00022679"/>
    </source>
</evidence>
<dbReference type="NCBIfam" id="NF003738">
    <property type="entry name" value="PRK05333.1"/>
    <property type="match status" value="1"/>
</dbReference>
<dbReference type="OrthoDB" id="9800582at2"/>
<dbReference type="EC" id="2.3.1.286" evidence="1"/>
<evidence type="ECO:0000313" key="8">
    <source>
        <dbReference type="Proteomes" id="UP000001919"/>
    </source>
</evidence>
<dbReference type="STRING" id="446465.Bfae_29750"/>
<evidence type="ECO:0000313" key="7">
    <source>
        <dbReference type="EMBL" id="ACU86736.1"/>
    </source>
</evidence>
<dbReference type="PATRIC" id="fig|446465.5.peg.2940"/>
<dbReference type="GO" id="GO:0017136">
    <property type="term" value="F:histone deacetylase activity, NAD-dependent"/>
    <property type="evidence" value="ECO:0007669"/>
    <property type="project" value="TreeGrafter"/>
</dbReference>
<evidence type="ECO:0000256" key="5">
    <source>
        <dbReference type="SAM" id="MobiDB-lite"/>
    </source>
</evidence>
<feature type="domain" description="Deacetylase sirtuin-type" evidence="6">
    <location>
        <begin position="58"/>
        <end position="339"/>
    </location>
</feature>
<sequence>MTRSPASGPGSGRAGPAADVGRWFSTATTAPLEGPGPTRGGPRLPAWGPMEGAHYGRRSAPGEVDAGLALLPDRPVAVLTGAGMSTGSGLPDYRGRDAVPRSPMTYQEFMGHDLARRRYWARSTVGWEQFRTARPGRAHRLLAALGDTLFSPTAVITQNVDGLHQAAGSDPVIDLHGRLDRVRCQHCDALSSRRLLHERMLMMNPELAARLPELAADAAQAPDGDAEVDRTSTFRYPPCPLCGGILKPDVVFFGESARREVVTAAFTALEAAQALLVLGSSLTVQSGLRFVRAAVRTGTPIVIVNDGPTRADSLATLRVHGRIEDILAVWAGAAEERAG</sequence>
<dbReference type="InterPro" id="IPR003000">
    <property type="entry name" value="Sirtuin"/>
</dbReference>
<dbReference type="InterPro" id="IPR029035">
    <property type="entry name" value="DHS-like_NAD/FAD-binding_dom"/>
</dbReference>
<feature type="region of interest" description="Disordered" evidence="5">
    <location>
        <begin position="27"/>
        <end position="53"/>
    </location>
</feature>
<dbReference type="GO" id="GO:0046872">
    <property type="term" value="F:metal ion binding"/>
    <property type="evidence" value="ECO:0007669"/>
    <property type="project" value="UniProtKB-KW"/>
</dbReference>
<dbReference type="PROSITE" id="PS50305">
    <property type="entry name" value="SIRTUIN"/>
    <property type="match status" value="1"/>
</dbReference>